<evidence type="ECO:0000313" key="2">
    <source>
        <dbReference type="Proteomes" id="UP000317355"/>
    </source>
</evidence>
<proteinExistence type="predicted"/>
<protein>
    <submittedName>
        <fullName evidence="1">Uncharacterized protein</fullName>
    </submittedName>
</protein>
<evidence type="ECO:0000313" key="1">
    <source>
        <dbReference type="EMBL" id="TVT55243.1"/>
    </source>
</evidence>
<sequence length="132" mass="15429">MYTRHNEVPIYEHRAGLIEAAHYNRVKTAFKRLGREIRLVIPRLKTLDLILQQDAWIIVDRAFNDLPIAAWLDFEVAQRDALHTAVHCQLRLFHANADVVIKRALEAMELILEERLANAETTHQVLNFPERK</sequence>
<dbReference type="EMBL" id="VMRY01000035">
    <property type="protein sequence ID" value="TVT55243.1"/>
    <property type="molecule type" value="Genomic_DNA"/>
</dbReference>
<organism evidence="1 2">
    <name type="scientific">Sedimenticola thiotaurini</name>
    <dbReference type="NCBI Taxonomy" id="1543721"/>
    <lineage>
        <taxon>Bacteria</taxon>
        <taxon>Pseudomonadati</taxon>
        <taxon>Pseudomonadota</taxon>
        <taxon>Gammaproteobacteria</taxon>
        <taxon>Chromatiales</taxon>
        <taxon>Sedimenticolaceae</taxon>
        <taxon>Sedimenticola</taxon>
    </lineage>
</organism>
<dbReference type="Proteomes" id="UP000317355">
    <property type="component" value="Unassembled WGS sequence"/>
</dbReference>
<dbReference type="AlphaFoldDB" id="A0A558D2Q5"/>
<reference evidence="1 2" key="1">
    <citation type="submission" date="2019-07" db="EMBL/GenBank/DDBJ databases">
        <title>The pathways for chlorine oxyanion respiration interact through the shared metabolite chlorate.</title>
        <authorList>
            <person name="Barnum T.P."/>
            <person name="Cheng Y."/>
            <person name="Hill K.A."/>
            <person name="Lucas L.N."/>
            <person name="Carlson H.K."/>
            <person name="Coates J.D."/>
        </authorList>
    </citation>
    <scope>NUCLEOTIDE SEQUENCE [LARGE SCALE GENOMIC DNA]</scope>
    <source>
        <strain evidence="1">BK-3</strain>
    </source>
</reference>
<name>A0A558D2Q5_9GAMM</name>
<comment type="caution">
    <text evidence="1">The sequence shown here is derived from an EMBL/GenBank/DDBJ whole genome shotgun (WGS) entry which is preliminary data.</text>
</comment>
<gene>
    <name evidence="1" type="ORF">FHK82_08740</name>
</gene>
<accession>A0A558D2Q5</accession>